<dbReference type="EMBL" id="OV725080">
    <property type="protein sequence ID" value="CAH1398505.1"/>
    <property type="molecule type" value="Genomic_DNA"/>
</dbReference>
<organism evidence="1 2">
    <name type="scientific">Nezara viridula</name>
    <name type="common">Southern green stink bug</name>
    <name type="synonym">Cimex viridulus</name>
    <dbReference type="NCBI Taxonomy" id="85310"/>
    <lineage>
        <taxon>Eukaryota</taxon>
        <taxon>Metazoa</taxon>
        <taxon>Ecdysozoa</taxon>
        <taxon>Arthropoda</taxon>
        <taxon>Hexapoda</taxon>
        <taxon>Insecta</taxon>
        <taxon>Pterygota</taxon>
        <taxon>Neoptera</taxon>
        <taxon>Paraneoptera</taxon>
        <taxon>Hemiptera</taxon>
        <taxon>Heteroptera</taxon>
        <taxon>Panheteroptera</taxon>
        <taxon>Pentatomomorpha</taxon>
        <taxon>Pentatomoidea</taxon>
        <taxon>Pentatomidae</taxon>
        <taxon>Pentatominae</taxon>
        <taxon>Nezara</taxon>
    </lineage>
</organism>
<dbReference type="Proteomes" id="UP001152798">
    <property type="component" value="Chromosome 4"/>
</dbReference>
<evidence type="ECO:0000313" key="1">
    <source>
        <dbReference type="EMBL" id="CAH1398505.1"/>
    </source>
</evidence>
<dbReference type="AlphaFoldDB" id="A0A9P0HAA9"/>
<sequence length="70" mass="8343">MKLQRDYCNLEHTFQFDFENVSLVNLINIHDVKALRIYLILVELYLNMRIDTFRNKDALSDRLPDNLISG</sequence>
<name>A0A9P0HAA9_NEZVI</name>
<proteinExistence type="predicted"/>
<protein>
    <submittedName>
        <fullName evidence="1">Uncharacterized protein</fullName>
    </submittedName>
</protein>
<accession>A0A9P0HAA9</accession>
<evidence type="ECO:0000313" key="2">
    <source>
        <dbReference type="Proteomes" id="UP001152798"/>
    </source>
</evidence>
<gene>
    <name evidence="1" type="ORF">NEZAVI_LOCUS8140</name>
</gene>
<keyword evidence="2" id="KW-1185">Reference proteome</keyword>
<reference evidence="1" key="1">
    <citation type="submission" date="2022-01" db="EMBL/GenBank/DDBJ databases">
        <authorList>
            <person name="King R."/>
        </authorList>
    </citation>
    <scope>NUCLEOTIDE SEQUENCE</scope>
</reference>